<dbReference type="PROSITE" id="PS52039">
    <property type="entry name" value="TOPO_IA_2"/>
    <property type="match status" value="1"/>
</dbReference>
<dbReference type="GO" id="GO:0003917">
    <property type="term" value="F:DNA topoisomerase type I (single strand cut, ATP-independent) activity"/>
    <property type="evidence" value="ECO:0007669"/>
    <property type="project" value="UniProtKB-EC"/>
</dbReference>
<dbReference type="InterPro" id="IPR013825">
    <property type="entry name" value="Topo_IA_cen_sub2"/>
</dbReference>
<keyword evidence="8" id="KW-0460">Magnesium</keyword>
<dbReference type="GO" id="GO:0003677">
    <property type="term" value="F:DNA binding"/>
    <property type="evidence" value="ECO:0007669"/>
    <property type="project" value="UniProtKB-KW"/>
</dbReference>
<comment type="caution">
    <text evidence="19">The sequence shown here is derived from an EMBL/GenBank/DDBJ whole genome shotgun (WGS) entry which is preliminary data.</text>
</comment>
<evidence type="ECO:0000259" key="18">
    <source>
        <dbReference type="PROSITE" id="PS52039"/>
    </source>
</evidence>
<keyword evidence="10" id="KW-0238">DNA-binding</keyword>
<evidence type="ECO:0000256" key="13">
    <source>
        <dbReference type="ARBA" id="ARBA00031985"/>
    </source>
</evidence>
<evidence type="ECO:0000256" key="11">
    <source>
        <dbReference type="ARBA" id="ARBA00023235"/>
    </source>
</evidence>
<evidence type="ECO:0000256" key="4">
    <source>
        <dbReference type="ARBA" id="ARBA00022723"/>
    </source>
</evidence>
<dbReference type="AlphaFoldDB" id="A0A433SG98"/>
<keyword evidence="4" id="KW-0479">Metal-binding</keyword>
<dbReference type="SUPFAM" id="SSF56712">
    <property type="entry name" value="Prokaryotic type I DNA topoisomerase"/>
    <property type="match status" value="1"/>
</dbReference>
<evidence type="ECO:0000256" key="2">
    <source>
        <dbReference type="ARBA" id="ARBA00009446"/>
    </source>
</evidence>
<dbReference type="NCBIfam" id="NF005829">
    <property type="entry name" value="PRK07726.1"/>
    <property type="match status" value="1"/>
</dbReference>
<dbReference type="PROSITE" id="PS50880">
    <property type="entry name" value="TOPRIM"/>
    <property type="match status" value="1"/>
</dbReference>
<dbReference type="PANTHER" id="PTHR11390">
    <property type="entry name" value="PROKARYOTIC DNA TOPOISOMERASE"/>
    <property type="match status" value="1"/>
</dbReference>
<keyword evidence="11 19" id="KW-0413">Isomerase</keyword>
<dbReference type="SUPFAM" id="SSF57783">
    <property type="entry name" value="Zinc beta-ribbon"/>
    <property type="match status" value="1"/>
</dbReference>
<dbReference type="GO" id="GO:0006281">
    <property type="term" value="P:DNA repair"/>
    <property type="evidence" value="ECO:0007669"/>
    <property type="project" value="TreeGrafter"/>
</dbReference>
<evidence type="ECO:0000256" key="7">
    <source>
        <dbReference type="ARBA" id="ARBA00022833"/>
    </source>
</evidence>
<dbReference type="CDD" id="cd03362">
    <property type="entry name" value="TOPRIM_TopoIA_TopoIII"/>
    <property type="match status" value="1"/>
</dbReference>
<dbReference type="FunFam" id="1.10.290.10:FF:000004">
    <property type="entry name" value="DNA topoisomerase 3"/>
    <property type="match status" value="1"/>
</dbReference>
<keyword evidence="20" id="KW-1185">Reference proteome</keyword>
<reference evidence="19 20" key="1">
    <citation type="submission" date="2018-01" db="EMBL/GenBank/DDBJ databases">
        <title>Saezia sanguinis gen. nov., sp. nov., in the order Burkholderiales isolated from human blood.</title>
        <authorList>
            <person name="Medina-Pascual M.J."/>
            <person name="Valdezate S."/>
            <person name="Monzon S."/>
            <person name="Cuesta I."/>
            <person name="Carrasco G."/>
            <person name="Villalon P."/>
            <person name="Saez-Nieto J.A."/>
        </authorList>
    </citation>
    <scope>NUCLEOTIDE SEQUENCE [LARGE SCALE GENOMIC DNA]</scope>
    <source>
        <strain evidence="19 20">CNM695-12</strain>
    </source>
</reference>
<feature type="domain" description="Toprim" evidence="17">
    <location>
        <begin position="12"/>
        <end position="143"/>
    </location>
</feature>
<dbReference type="EC" id="5.6.2.1" evidence="3"/>
<dbReference type="SMART" id="SM00437">
    <property type="entry name" value="TOP1Ac"/>
    <property type="match status" value="1"/>
</dbReference>
<dbReference type="GO" id="GO:0043597">
    <property type="term" value="C:cytoplasmic replication fork"/>
    <property type="evidence" value="ECO:0007669"/>
    <property type="project" value="TreeGrafter"/>
</dbReference>
<feature type="region of interest" description="Disordered" evidence="16">
    <location>
        <begin position="655"/>
        <end position="679"/>
    </location>
</feature>
<feature type="compositionally biased region" description="Low complexity" evidence="16">
    <location>
        <begin position="670"/>
        <end position="679"/>
    </location>
</feature>
<keyword evidence="9" id="KW-0799">Topoisomerase</keyword>
<dbReference type="InterPro" id="IPR006171">
    <property type="entry name" value="TOPRIM_dom"/>
</dbReference>
<evidence type="ECO:0000256" key="8">
    <source>
        <dbReference type="ARBA" id="ARBA00022842"/>
    </source>
</evidence>
<dbReference type="InterPro" id="IPR013824">
    <property type="entry name" value="Topo_IA_cen_sub1"/>
</dbReference>
<dbReference type="InterPro" id="IPR034144">
    <property type="entry name" value="TOPRIM_TopoIII"/>
</dbReference>
<comment type="catalytic activity">
    <reaction evidence="1">
        <text>ATP-independent breakage of single-stranded DNA, followed by passage and rejoining.</text>
        <dbReference type="EC" id="5.6.2.1"/>
    </reaction>
</comment>
<dbReference type="Gene3D" id="1.10.460.10">
    <property type="entry name" value="Topoisomerase I, domain 2"/>
    <property type="match status" value="1"/>
</dbReference>
<dbReference type="Gene3D" id="2.70.20.10">
    <property type="entry name" value="Topoisomerase I, domain 3"/>
    <property type="match status" value="1"/>
</dbReference>
<evidence type="ECO:0000256" key="16">
    <source>
        <dbReference type="SAM" id="MobiDB-lite"/>
    </source>
</evidence>
<accession>A0A433SG98</accession>
<dbReference type="InterPro" id="IPR023406">
    <property type="entry name" value="Topo_IA_AS"/>
</dbReference>
<dbReference type="FunFam" id="3.40.50.140:FF:000004">
    <property type="entry name" value="DNA topoisomerase 3"/>
    <property type="match status" value="1"/>
</dbReference>
<dbReference type="InterPro" id="IPR005738">
    <property type="entry name" value="TopoIII"/>
</dbReference>
<dbReference type="Pfam" id="PF01131">
    <property type="entry name" value="Topoisom_bac"/>
    <property type="match status" value="1"/>
</dbReference>
<dbReference type="CDD" id="cd00186">
    <property type="entry name" value="TOP1Ac"/>
    <property type="match status" value="1"/>
</dbReference>
<feature type="domain" description="Topo IA-type catalytic" evidence="18">
    <location>
        <begin position="160"/>
        <end position="608"/>
    </location>
</feature>
<keyword evidence="5" id="KW-0677">Repeat</keyword>
<evidence type="ECO:0000256" key="14">
    <source>
        <dbReference type="ARBA" id="ARBA00032235"/>
    </source>
</evidence>
<dbReference type="InterPro" id="IPR013498">
    <property type="entry name" value="Topo_IA_Znf"/>
</dbReference>
<proteinExistence type="inferred from homology"/>
<evidence type="ECO:0000256" key="15">
    <source>
        <dbReference type="ARBA" id="ARBA00032877"/>
    </source>
</evidence>
<evidence type="ECO:0000256" key="10">
    <source>
        <dbReference type="ARBA" id="ARBA00023125"/>
    </source>
</evidence>
<keyword evidence="6" id="KW-0863">Zinc-finger</keyword>
<dbReference type="Proteomes" id="UP000286947">
    <property type="component" value="Unassembled WGS sequence"/>
</dbReference>
<dbReference type="EMBL" id="PQSP01000001">
    <property type="protein sequence ID" value="RUS67777.1"/>
    <property type="molecule type" value="Genomic_DNA"/>
</dbReference>
<dbReference type="InterPro" id="IPR013497">
    <property type="entry name" value="Topo_IA_cen"/>
</dbReference>
<dbReference type="Gene3D" id="1.10.290.10">
    <property type="entry name" value="Topoisomerase I, domain 4"/>
    <property type="match status" value="1"/>
</dbReference>
<dbReference type="Pfam" id="PF01751">
    <property type="entry name" value="Toprim"/>
    <property type="match status" value="1"/>
</dbReference>
<dbReference type="GO" id="GO:0008270">
    <property type="term" value="F:zinc ion binding"/>
    <property type="evidence" value="ECO:0007669"/>
    <property type="project" value="UniProtKB-KW"/>
</dbReference>
<organism evidence="19 20">
    <name type="scientific">Saezia sanguinis</name>
    <dbReference type="NCBI Taxonomy" id="1965230"/>
    <lineage>
        <taxon>Bacteria</taxon>
        <taxon>Pseudomonadati</taxon>
        <taxon>Pseudomonadota</taxon>
        <taxon>Betaproteobacteria</taxon>
        <taxon>Burkholderiales</taxon>
        <taxon>Saeziaceae</taxon>
        <taxon>Saezia</taxon>
    </lineage>
</organism>
<comment type="similarity">
    <text evidence="2">Belongs to the type IA topoisomerase family.</text>
</comment>
<evidence type="ECO:0000256" key="6">
    <source>
        <dbReference type="ARBA" id="ARBA00022771"/>
    </source>
</evidence>
<dbReference type="InterPro" id="IPR000380">
    <property type="entry name" value="Topo_IA"/>
</dbReference>
<dbReference type="InterPro" id="IPR003602">
    <property type="entry name" value="Topo_IA_DNA-bd_dom"/>
</dbReference>
<dbReference type="SMART" id="SM00436">
    <property type="entry name" value="TOP1Bc"/>
    <property type="match status" value="1"/>
</dbReference>
<keyword evidence="7" id="KW-0862">Zinc</keyword>
<evidence type="ECO:0000256" key="9">
    <source>
        <dbReference type="ARBA" id="ARBA00023029"/>
    </source>
</evidence>
<dbReference type="NCBIfam" id="TIGR01056">
    <property type="entry name" value="topB"/>
    <property type="match status" value="1"/>
</dbReference>
<dbReference type="SMART" id="SM00493">
    <property type="entry name" value="TOPRIM"/>
    <property type="match status" value="1"/>
</dbReference>
<dbReference type="InterPro" id="IPR023405">
    <property type="entry name" value="Topo_IA_core_domain"/>
</dbReference>
<evidence type="ECO:0000259" key="17">
    <source>
        <dbReference type="PROSITE" id="PS50880"/>
    </source>
</evidence>
<evidence type="ECO:0000256" key="3">
    <source>
        <dbReference type="ARBA" id="ARBA00012891"/>
    </source>
</evidence>
<gene>
    <name evidence="19" type="primary">topB_1</name>
    <name evidence="19" type="ORF">CUZ56_00254</name>
</gene>
<name>A0A433SG98_9BURK</name>
<evidence type="ECO:0000256" key="1">
    <source>
        <dbReference type="ARBA" id="ARBA00000213"/>
    </source>
</evidence>
<dbReference type="PROSITE" id="PS00396">
    <property type="entry name" value="TOPO_IA_1"/>
    <property type="match status" value="1"/>
</dbReference>
<dbReference type="GO" id="GO:0006310">
    <property type="term" value="P:DNA recombination"/>
    <property type="evidence" value="ECO:0007669"/>
    <property type="project" value="TreeGrafter"/>
</dbReference>
<dbReference type="PANTHER" id="PTHR11390:SF21">
    <property type="entry name" value="DNA TOPOISOMERASE 3-ALPHA"/>
    <property type="match status" value="1"/>
</dbReference>
<sequence>MGFSELDKEQVVRLFLCEKPSQGKDIAKVLGATQRGEGFIAGHGVTVTWCIGHLLETAPPEAYDPAFKKWALEHLPILPAAWKVEVKPAVSKQFNVIKKLLQKTTELVIATDADREGEMIGREIVDFCGYRGPIKRLWLSALNESSIRTALASLKPGNETLPLYYSALTRSRADWIIGMNLSRLFTLLGKNAGYHGVLSVGRVQTPTLALVVRRDREISNFVPVPFWTVDVGLSASNQRFIAQWLPQTGCTDEAGRCIQQTVAQAAEHAIKSASHAIVKNVQTERLREGPPLLFDLGTLQEVCSKQLGLDVQETLDIAQSLYEKHKATTYPRTDCGYLPQSMLAEVPAVMQAIVKTDPSIQTLLDKLDLSIRSRAWNDEKITAHHGIIPTMEPINLSALNDKELTVYKLIRSHYLAQFLANHEYDRTVAEFDCAGHSLRASGKQIVVMGWRSVLVDQDNEDQAAVSQVLPALSQNMQCIVTGTELKSLKTMPPKPFTQGELVKAMKGVAKYVSDPRLKQILKETTGIGTEATRAGIIKGLLARGYLVAKGRSVRASDAAFTLIDAIPQAIADPGLTAVWEQALNSIEQGQMTSEAFIAKQSAWIDQLVKQYAASSLSIKLPDSPACPLCKSAMRRRKGRNGDFYSCSQYPNCSGSMPIDGQKSSKRQKSPSRFPKTAGS</sequence>
<evidence type="ECO:0000256" key="5">
    <source>
        <dbReference type="ARBA" id="ARBA00022737"/>
    </source>
</evidence>
<dbReference type="GO" id="GO:0006265">
    <property type="term" value="P:DNA topological change"/>
    <property type="evidence" value="ECO:0007669"/>
    <property type="project" value="InterPro"/>
</dbReference>
<dbReference type="InterPro" id="IPR013826">
    <property type="entry name" value="Topo_IA_cen_sub3"/>
</dbReference>
<protein>
    <recommendedName>
        <fullName evidence="3">DNA topoisomerase</fullName>
        <ecNumber evidence="3">5.6.2.1</ecNumber>
    </recommendedName>
    <alternativeName>
        <fullName evidence="15">Omega-protein</fullName>
    </alternativeName>
    <alternativeName>
        <fullName evidence="14">Relaxing enzyme</fullName>
    </alternativeName>
    <alternativeName>
        <fullName evidence="12">Swivelase</fullName>
    </alternativeName>
    <alternativeName>
        <fullName evidence="13">Untwisting enzyme</fullName>
    </alternativeName>
</protein>
<evidence type="ECO:0000256" key="12">
    <source>
        <dbReference type="ARBA" id="ARBA00030003"/>
    </source>
</evidence>
<dbReference type="Gene3D" id="3.40.50.140">
    <property type="match status" value="1"/>
</dbReference>
<evidence type="ECO:0000313" key="20">
    <source>
        <dbReference type="Proteomes" id="UP000286947"/>
    </source>
</evidence>
<evidence type="ECO:0000313" key="19">
    <source>
        <dbReference type="EMBL" id="RUS67777.1"/>
    </source>
</evidence>
<dbReference type="Gene3D" id="3.30.65.10">
    <property type="entry name" value="Bacterial Topoisomerase I, domain 1"/>
    <property type="match status" value="1"/>
</dbReference>
<dbReference type="PRINTS" id="PR00417">
    <property type="entry name" value="PRTPISMRASEI"/>
</dbReference>
<dbReference type="InterPro" id="IPR003601">
    <property type="entry name" value="Topo_IA_2"/>
</dbReference>
<dbReference type="Pfam" id="PF01396">
    <property type="entry name" value="Zn_ribbon_Top1"/>
    <property type="match status" value="1"/>
</dbReference>